<dbReference type="EMBL" id="CP040899">
    <property type="protein sequence ID" value="QDB79123.1"/>
    <property type="molecule type" value="Genomic_DNA"/>
</dbReference>
<dbReference type="Proteomes" id="UP000313948">
    <property type="component" value="Chromosome"/>
</dbReference>
<dbReference type="InterPro" id="IPR000792">
    <property type="entry name" value="Tscrpt_reg_LuxR_C"/>
</dbReference>
<dbReference type="PROSITE" id="PS50043">
    <property type="entry name" value="HTH_LUXR_2"/>
    <property type="match status" value="1"/>
</dbReference>
<keyword evidence="3" id="KW-0804">Transcription</keyword>
<name>A0ABX5VMG9_9MICO</name>
<sequence>MPTLPPWPVLPRAETAELRDALDAGRSVVVVGDAGVGKSELVSGVLAGLDRPVVTVSGRAPELTLDQVHPALAASLLDVHTPRGDVAPLLLRVEDAHLLDRGTAHALCALVHHGRATMVATLRTAAASRSPWLELWKDGAAERIDVPAFSARQVERLLETALGGPLTTDTCLRIVARTQGNAFHLRELVRSELAAGTLVESQGTWVGVAGVPPGPRVLDVMRAELDRLDPVVREGLELVALADELPVRYLAVLLPERVLDDLVREGLVVTDGLDSATGLLARVSHPMYAEAIRELVPPGRRRRLYARVRAALPLSAATTGSPLGTLRMVTWALESGVRETPARVLAAMRVALDTQRWQSAVWVGTAALEFVAADDPQRADVLLLRGEAWRHLDRPGEANEDLAAVAALLAGPTRTPLPPIVRLRLSQQLAYLHQFHEDDVDQALADLEDARRHLTDVAPEHVRVLEIDRLAHLGHAGRFAECLDASLELLDTTDATDVTVLRLANPVVLGLAQTGRLEEAVRLGTVYAQRAVTYPDPERPWLSEDIVVALGMALAWTGDVDALARVVGGPEQAADYWMREALAQTGRGVLASSRGQWSDAHRDLGMAAARYSIRDTVGTSGYIVAAAAVAAAAAGDLRAARAAMTRALAVPLRISASVEPEIRLLLLDAQAWVGDRPVRPDALELATWCAERALARTELEALHRAVVAEPDSPPPPGVLDRVVELGATVTGPRPAALVAHARAVADGDRDLAEVALRRLGEAGLWLPTGSLRVVLTRREREIASLAAGGLSSKAIAERFTLSVRTVDSHLSRVFTKLGVRSRRELAGALRE</sequence>
<evidence type="ECO:0000313" key="6">
    <source>
        <dbReference type="Proteomes" id="UP000313948"/>
    </source>
</evidence>
<dbReference type="Pfam" id="PF00196">
    <property type="entry name" value="GerE"/>
    <property type="match status" value="1"/>
</dbReference>
<dbReference type="SMART" id="SM00421">
    <property type="entry name" value="HTH_LUXR"/>
    <property type="match status" value="1"/>
</dbReference>
<dbReference type="CDD" id="cd06170">
    <property type="entry name" value="LuxR_C_like"/>
    <property type="match status" value="1"/>
</dbReference>
<reference evidence="5 6" key="1">
    <citation type="submission" date="2019-05" db="EMBL/GenBank/DDBJ databases">
        <title>Georgenia *** sp. nov., and Georgenia *** sp. nov., isolated from the intestinal contents of plateau pika (Ochotona curzoniae) in the Qinghai-Tibet plateau of China.</title>
        <authorList>
            <person name="Tian Z."/>
        </authorList>
    </citation>
    <scope>NUCLEOTIDE SEQUENCE [LARGE SCALE GENOMIC DNA]</scope>
    <source>
        <strain evidence="5 6">Z294</strain>
    </source>
</reference>
<dbReference type="PROSITE" id="PS00622">
    <property type="entry name" value="HTH_LUXR_1"/>
    <property type="match status" value="1"/>
</dbReference>
<accession>A0ABX5VMG9</accession>
<organism evidence="5 6">
    <name type="scientific">Georgenia wutianyii</name>
    <dbReference type="NCBI Taxonomy" id="2585135"/>
    <lineage>
        <taxon>Bacteria</taxon>
        <taxon>Bacillati</taxon>
        <taxon>Actinomycetota</taxon>
        <taxon>Actinomycetes</taxon>
        <taxon>Micrococcales</taxon>
        <taxon>Bogoriellaceae</taxon>
        <taxon>Georgenia</taxon>
    </lineage>
</organism>
<protein>
    <recommendedName>
        <fullName evidence="4">HTH luxR-type domain-containing protein</fullName>
    </recommendedName>
</protein>
<evidence type="ECO:0000313" key="5">
    <source>
        <dbReference type="EMBL" id="QDB79123.1"/>
    </source>
</evidence>
<dbReference type="SUPFAM" id="SSF52540">
    <property type="entry name" value="P-loop containing nucleoside triphosphate hydrolases"/>
    <property type="match status" value="1"/>
</dbReference>
<dbReference type="InterPro" id="IPR016032">
    <property type="entry name" value="Sig_transdc_resp-reg_C-effctor"/>
</dbReference>
<proteinExistence type="predicted"/>
<keyword evidence="1" id="KW-0805">Transcription regulation</keyword>
<keyword evidence="6" id="KW-1185">Reference proteome</keyword>
<gene>
    <name evidence="5" type="ORF">FE251_06865</name>
</gene>
<dbReference type="PRINTS" id="PR00038">
    <property type="entry name" value="HTHLUXR"/>
</dbReference>
<dbReference type="InterPro" id="IPR036388">
    <property type="entry name" value="WH-like_DNA-bd_sf"/>
</dbReference>
<evidence type="ECO:0000256" key="2">
    <source>
        <dbReference type="ARBA" id="ARBA00023125"/>
    </source>
</evidence>
<keyword evidence="2" id="KW-0238">DNA-binding</keyword>
<evidence type="ECO:0000259" key="4">
    <source>
        <dbReference type="PROSITE" id="PS50043"/>
    </source>
</evidence>
<dbReference type="Gene3D" id="1.10.10.10">
    <property type="entry name" value="Winged helix-like DNA-binding domain superfamily/Winged helix DNA-binding domain"/>
    <property type="match status" value="1"/>
</dbReference>
<feature type="domain" description="HTH luxR-type" evidence="4">
    <location>
        <begin position="768"/>
        <end position="831"/>
    </location>
</feature>
<dbReference type="PANTHER" id="PTHR44688">
    <property type="entry name" value="DNA-BINDING TRANSCRIPTIONAL ACTIVATOR DEVR_DOSR"/>
    <property type="match status" value="1"/>
</dbReference>
<dbReference type="InterPro" id="IPR027417">
    <property type="entry name" value="P-loop_NTPase"/>
</dbReference>
<evidence type="ECO:0000256" key="1">
    <source>
        <dbReference type="ARBA" id="ARBA00023015"/>
    </source>
</evidence>
<dbReference type="SUPFAM" id="SSF46894">
    <property type="entry name" value="C-terminal effector domain of the bipartite response regulators"/>
    <property type="match status" value="1"/>
</dbReference>
<dbReference type="RefSeq" id="WP_139073239.1">
    <property type="nucleotide sequence ID" value="NZ_CP040899.1"/>
</dbReference>
<dbReference type="PANTHER" id="PTHR44688:SF16">
    <property type="entry name" value="DNA-BINDING TRANSCRIPTIONAL ACTIVATOR DEVR_DOSR"/>
    <property type="match status" value="1"/>
</dbReference>
<dbReference type="Gene3D" id="1.25.40.10">
    <property type="entry name" value="Tetratricopeptide repeat domain"/>
    <property type="match status" value="1"/>
</dbReference>
<evidence type="ECO:0000256" key="3">
    <source>
        <dbReference type="ARBA" id="ARBA00023163"/>
    </source>
</evidence>
<dbReference type="InterPro" id="IPR011990">
    <property type="entry name" value="TPR-like_helical_dom_sf"/>
</dbReference>